<dbReference type="SUPFAM" id="SSF48452">
    <property type="entry name" value="TPR-like"/>
    <property type="match status" value="1"/>
</dbReference>
<dbReference type="CDD" id="cd15830">
    <property type="entry name" value="BamD"/>
    <property type="match status" value="1"/>
</dbReference>
<evidence type="ECO:0000256" key="5">
    <source>
        <dbReference type="ARBA" id="ARBA00023288"/>
    </source>
</evidence>
<organism evidence="8 9">
    <name type="scientific">Marinospirillum celere</name>
    <dbReference type="NCBI Taxonomy" id="1122252"/>
    <lineage>
        <taxon>Bacteria</taxon>
        <taxon>Pseudomonadati</taxon>
        <taxon>Pseudomonadota</taxon>
        <taxon>Gammaproteobacteria</taxon>
        <taxon>Oceanospirillales</taxon>
        <taxon>Oceanospirillaceae</taxon>
        <taxon>Marinospirillum</taxon>
    </lineage>
</organism>
<evidence type="ECO:0000313" key="9">
    <source>
        <dbReference type="Proteomes" id="UP000199058"/>
    </source>
</evidence>
<dbReference type="GO" id="GO:0051205">
    <property type="term" value="P:protein insertion into membrane"/>
    <property type="evidence" value="ECO:0007669"/>
    <property type="project" value="UniProtKB-UniRule"/>
</dbReference>
<evidence type="ECO:0000256" key="2">
    <source>
        <dbReference type="ARBA" id="ARBA00023136"/>
    </source>
</evidence>
<dbReference type="PROSITE" id="PS51257">
    <property type="entry name" value="PROKAR_LIPOPROTEIN"/>
    <property type="match status" value="1"/>
</dbReference>
<reference evidence="8 9" key="1">
    <citation type="submission" date="2016-10" db="EMBL/GenBank/DDBJ databases">
        <authorList>
            <person name="de Groot N.N."/>
        </authorList>
    </citation>
    <scope>NUCLEOTIDE SEQUENCE [LARGE SCALE GENOMIC DNA]</scope>
    <source>
        <strain evidence="8 9">DSM 18438</strain>
    </source>
</reference>
<dbReference type="InterPro" id="IPR011990">
    <property type="entry name" value="TPR-like_helical_dom_sf"/>
</dbReference>
<dbReference type="PANTHER" id="PTHR37423:SF1">
    <property type="entry name" value="OUTER MEMBRANE PROTEIN ASSEMBLY FACTOR BAMD"/>
    <property type="match status" value="1"/>
</dbReference>
<evidence type="ECO:0000256" key="4">
    <source>
        <dbReference type="ARBA" id="ARBA00023237"/>
    </source>
</evidence>
<evidence type="ECO:0000256" key="3">
    <source>
        <dbReference type="ARBA" id="ARBA00023139"/>
    </source>
</evidence>
<evidence type="ECO:0000313" key="8">
    <source>
        <dbReference type="EMBL" id="SFC50728.1"/>
    </source>
</evidence>
<sequence length="284" mass="32377">MPDFARMKTLITLLLTGSLFALVLTGCAGRVSDDDKSEQQLYQEAQEALDRNRYTTAITRLQALETRFPFGEYGEQAQLELIYAYHRSNQHEAARAAANRFIRLNPDHPQVDYALYLRGLAAWDGGRHALEGLKLSDISKRDPGATREAYADFRRLISDYPDSQYAPDAAQRLRYLKNLLAEQEVYVGQFYLRRGAPVAAINRGREVVEGYRDTPSVPDALAVMIEGYLHLNDQEEAERLKQLLIELDPDHPQLGRGQQFVQLHPADRPDKTLLQILSFDLLRF</sequence>
<keyword evidence="1 6" id="KW-0732">Signal</keyword>
<dbReference type="HAMAP" id="MF_00922">
    <property type="entry name" value="OM_assembly_BamD"/>
    <property type="match status" value="1"/>
</dbReference>
<evidence type="ECO:0000256" key="1">
    <source>
        <dbReference type="ARBA" id="ARBA00022729"/>
    </source>
</evidence>
<feature type="domain" description="Outer membrane lipoprotein BamD-like" evidence="7">
    <location>
        <begin position="35"/>
        <end position="242"/>
    </location>
</feature>
<keyword evidence="5 6" id="KW-0449">Lipoprotein</keyword>
<evidence type="ECO:0000256" key="6">
    <source>
        <dbReference type="HAMAP-Rule" id="MF_00922"/>
    </source>
</evidence>
<dbReference type="STRING" id="1122252.SAMN05660443_2890"/>
<comment type="subunit">
    <text evidence="6">Part of the Bam complex.</text>
</comment>
<proteinExistence type="inferred from homology"/>
<accession>A0A1I1JW68</accession>
<dbReference type="EMBL" id="FOLH01000009">
    <property type="protein sequence ID" value="SFC50728.1"/>
    <property type="molecule type" value="Genomic_DNA"/>
</dbReference>
<dbReference type="Proteomes" id="UP000199058">
    <property type="component" value="Unassembled WGS sequence"/>
</dbReference>
<keyword evidence="2 6" id="KW-0472">Membrane</keyword>
<dbReference type="Pfam" id="PF13525">
    <property type="entry name" value="YfiO"/>
    <property type="match status" value="1"/>
</dbReference>
<gene>
    <name evidence="6" type="primary">bamD</name>
    <name evidence="8" type="ORF">SAMN05660443_2890</name>
</gene>
<dbReference type="PANTHER" id="PTHR37423">
    <property type="entry name" value="SOLUBLE LYTIC MUREIN TRANSGLYCOSYLASE-RELATED"/>
    <property type="match status" value="1"/>
</dbReference>
<dbReference type="Gene3D" id="1.25.40.10">
    <property type="entry name" value="Tetratricopeptide repeat domain"/>
    <property type="match status" value="1"/>
</dbReference>
<comment type="function">
    <text evidence="6">Part of the outer membrane protein assembly complex, which is involved in assembly and insertion of beta-barrel proteins into the outer membrane.</text>
</comment>
<keyword evidence="3 6" id="KW-0564">Palmitate</keyword>
<dbReference type="GO" id="GO:0043165">
    <property type="term" value="P:Gram-negative-bacterium-type cell outer membrane assembly"/>
    <property type="evidence" value="ECO:0007669"/>
    <property type="project" value="UniProtKB-UniRule"/>
</dbReference>
<comment type="similarity">
    <text evidence="6">Belongs to the BamD family.</text>
</comment>
<comment type="subcellular location">
    <subcellularLocation>
        <location evidence="6">Cell outer membrane</location>
        <topology evidence="6">Lipid-anchor</topology>
    </subcellularLocation>
</comment>
<keyword evidence="4 6" id="KW-0998">Cell outer membrane</keyword>
<name>A0A1I1JW68_9GAMM</name>
<dbReference type="InterPro" id="IPR039565">
    <property type="entry name" value="BamD-like"/>
</dbReference>
<dbReference type="NCBIfam" id="TIGR03302">
    <property type="entry name" value="OM_YfiO"/>
    <property type="match status" value="1"/>
</dbReference>
<dbReference type="GO" id="GO:1990063">
    <property type="term" value="C:Bam protein complex"/>
    <property type="evidence" value="ECO:0007669"/>
    <property type="project" value="TreeGrafter"/>
</dbReference>
<evidence type="ECO:0000259" key="7">
    <source>
        <dbReference type="Pfam" id="PF13525"/>
    </source>
</evidence>
<dbReference type="InterPro" id="IPR017689">
    <property type="entry name" value="BamD"/>
</dbReference>
<dbReference type="AlphaFoldDB" id="A0A1I1JW68"/>
<keyword evidence="9" id="KW-1185">Reference proteome</keyword>
<protein>
    <recommendedName>
        <fullName evidence="6">Outer membrane protein assembly factor BamD</fullName>
    </recommendedName>
</protein>